<gene>
    <name evidence="7" type="primary">xylR_1</name>
    <name evidence="7" type="ORF">CA13_01080</name>
</gene>
<dbReference type="GO" id="GO:0043565">
    <property type="term" value="F:sequence-specific DNA binding"/>
    <property type="evidence" value="ECO:0007669"/>
    <property type="project" value="InterPro"/>
</dbReference>
<dbReference type="PANTHER" id="PTHR46796">
    <property type="entry name" value="HTH-TYPE TRANSCRIPTIONAL ACTIVATOR RHAS-RELATED"/>
    <property type="match status" value="1"/>
</dbReference>
<feature type="compositionally biased region" description="Basic residues" evidence="5">
    <location>
        <begin position="310"/>
        <end position="321"/>
    </location>
</feature>
<evidence type="ECO:0000313" key="7">
    <source>
        <dbReference type="EMBL" id="TWT78711.1"/>
    </source>
</evidence>
<comment type="caution">
    <text evidence="7">The sequence shown here is derived from an EMBL/GenBank/DDBJ whole genome shotgun (WGS) entry which is preliminary data.</text>
</comment>
<reference evidence="7 8" key="1">
    <citation type="submission" date="2019-02" db="EMBL/GenBank/DDBJ databases">
        <title>Deep-cultivation of Planctomycetes and their phenomic and genomic characterization uncovers novel biology.</title>
        <authorList>
            <person name="Wiegand S."/>
            <person name="Jogler M."/>
            <person name="Boedeker C."/>
            <person name="Pinto D."/>
            <person name="Vollmers J."/>
            <person name="Rivas-Marin E."/>
            <person name="Kohn T."/>
            <person name="Peeters S.H."/>
            <person name="Heuer A."/>
            <person name="Rast P."/>
            <person name="Oberbeckmann S."/>
            <person name="Bunk B."/>
            <person name="Jeske O."/>
            <person name="Meyerdierks A."/>
            <person name="Storesund J.E."/>
            <person name="Kallscheuer N."/>
            <person name="Luecker S."/>
            <person name="Lage O.M."/>
            <person name="Pohl T."/>
            <person name="Merkel B.J."/>
            <person name="Hornburger P."/>
            <person name="Mueller R.-W."/>
            <person name="Bruemmer F."/>
            <person name="Labrenz M."/>
            <person name="Spormann A.M."/>
            <person name="Op Den Camp H."/>
            <person name="Overmann J."/>
            <person name="Amann R."/>
            <person name="Jetten M.S.M."/>
            <person name="Mascher T."/>
            <person name="Medema M.H."/>
            <person name="Devos D.P."/>
            <person name="Kaster A.-K."/>
            <person name="Ovreas L."/>
            <person name="Rohde M."/>
            <person name="Galperin M.Y."/>
            <person name="Jogler C."/>
        </authorList>
    </citation>
    <scope>NUCLEOTIDE SEQUENCE [LARGE SCALE GENOMIC DNA]</scope>
    <source>
        <strain evidence="7 8">CA13</strain>
    </source>
</reference>
<evidence type="ECO:0000259" key="6">
    <source>
        <dbReference type="PROSITE" id="PS01124"/>
    </source>
</evidence>
<dbReference type="RefSeq" id="WP_146393766.1">
    <property type="nucleotide sequence ID" value="NZ_SJPJ01000001.1"/>
</dbReference>
<organism evidence="7 8">
    <name type="scientific">Novipirellula herctigrandis</name>
    <dbReference type="NCBI Taxonomy" id="2527986"/>
    <lineage>
        <taxon>Bacteria</taxon>
        <taxon>Pseudomonadati</taxon>
        <taxon>Planctomycetota</taxon>
        <taxon>Planctomycetia</taxon>
        <taxon>Pirellulales</taxon>
        <taxon>Pirellulaceae</taxon>
        <taxon>Novipirellula</taxon>
    </lineage>
</organism>
<dbReference type="InterPro" id="IPR050204">
    <property type="entry name" value="AraC_XylS_family_regulators"/>
</dbReference>
<keyword evidence="8" id="KW-1185">Reference proteome</keyword>
<accession>A0A5C5YV65</accession>
<evidence type="ECO:0000256" key="3">
    <source>
        <dbReference type="ARBA" id="ARBA00023125"/>
    </source>
</evidence>
<dbReference type="Proteomes" id="UP000315010">
    <property type="component" value="Unassembled WGS sequence"/>
</dbReference>
<dbReference type="PROSITE" id="PS01124">
    <property type="entry name" value="HTH_ARAC_FAMILY_2"/>
    <property type="match status" value="1"/>
</dbReference>
<dbReference type="Pfam" id="PF12833">
    <property type="entry name" value="HTH_18"/>
    <property type="match status" value="1"/>
</dbReference>
<dbReference type="Pfam" id="PF02311">
    <property type="entry name" value="AraC_binding"/>
    <property type="match status" value="1"/>
</dbReference>
<proteinExistence type="predicted"/>
<dbReference type="Gene3D" id="1.10.10.60">
    <property type="entry name" value="Homeodomain-like"/>
    <property type="match status" value="1"/>
</dbReference>
<evidence type="ECO:0000256" key="4">
    <source>
        <dbReference type="ARBA" id="ARBA00023163"/>
    </source>
</evidence>
<dbReference type="SUPFAM" id="SSF46689">
    <property type="entry name" value="Homeodomain-like"/>
    <property type="match status" value="2"/>
</dbReference>
<protein>
    <submittedName>
        <fullName evidence="7">Xylose operon regulatory protein</fullName>
    </submittedName>
</protein>
<evidence type="ECO:0000313" key="8">
    <source>
        <dbReference type="Proteomes" id="UP000315010"/>
    </source>
</evidence>
<dbReference type="AlphaFoldDB" id="A0A5C5YV65"/>
<dbReference type="PANTHER" id="PTHR46796:SF13">
    <property type="entry name" value="HTH-TYPE TRANSCRIPTIONAL ACTIVATOR RHAS"/>
    <property type="match status" value="1"/>
</dbReference>
<dbReference type="InterPro" id="IPR018060">
    <property type="entry name" value="HTH_AraC"/>
</dbReference>
<dbReference type="OrthoDB" id="9805730at2"/>
<dbReference type="EMBL" id="SJPJ01000001">
    <property type="protein sequence ID" value="TWT78711.1"/>
    <property type="molecule type" value="Genomic_DNA"/>
</dbReference>
<dbReference type="SUPFAM" id="SSF51215">
    <property type="entry name" value="Regulatory protein AraC"/>
    <property type="match status" value="1"/>
</dbReference>
<keyword evidence="2" id="KW-0805">Transcription regulation</keyword>
<dbReference type="GO" id="GO:0003700">
    <property type="term" value="F:DNA-binding transcription factor activity"/>
    <property type="evidence" value="ECO:0007669"/>
    <property type="project" value="InterPro"/>
</dbReference>
<dbReference type="InterPro" id="IPR003313">
    <property type="entry name" value="AraC-bd"/>
</dbReference>
<dbReference type="Gene3D" id="2.60.120.280">
    <property type="entry name" value="Regulatory protein AraC"/>
    <property type="match status" value="1"/>
</dbReference>
<name>A0A5C5YV65_9BACT</name>
<dbReference type="InterPro" id="IPR009057">
    <property type="entry name" value="Homeodomain-like_sf"/>
</dbReference>
<dbReference type="InterPro" id="IPR037923">
    <property type="entry name" value="HTH-like"/>
</dbReference>
<evidence type="ECO:0000256" key="1">
    <source>
        <dbReference type="ARBA" id="ARBA00022490"/>
    </source>
</evidence>
<evidence type="ECO:0000256" key="2">
    <source>
        <dbReference type="ARBA" id="ARBA00023015"/>
    </source>
</evidence>
<evidence type="ECO:0000256" key="5">
    <source>
        <dbReference type="SAM" id="MobiDB-lite"/>
    </source>
</evidence>
<dbReference type="SMART" id="SM00342">
    <property type="entry name" value="HTH_ARAC"/>
    <property type="match status" value="1"/>
</dbReference>
<keyword evidence="4" id="KW-0804">Transcription</keyword>
<sequence>MGGNAPSDYDGYYHYLPVNDAAMLWGLYLTGCGSGKVSAGESYPPEGHPGLYSFHWSRGRVLPEFQVILISEGRGVFDSEPTGKIVVESGSVLTLYPGVWHRYRPNRDTGWTERWISLNGAMMHRLLELSLLHPQMAVRKAKAPVTLAKSFDRLLTRIRKDPNQNSVLLSLQAMTLIGTVMESIAERDELPGGHRTVRGKDVIDPLVAGALDLIWTHSHHAFSVQKFADQLAVSRRSLERHFRQELGHSVLDEIAACRLSRAKRLLRETDLGVKAVAYLAGFPSEERMRVTFLQTVNTSPSQYRHDSLKQRRPRLGRPTKP</sequence>
<feature type="domain" description="HTH araC/xylS-type" evidence="6">
    <location>
        <begin position="208"/>
        <end position="306"/>
    </location>
</feature>
<keyword evidence="1" id="KW-0963">Cytoplasm</keyword>
<feature type="region of interest" description="Disordered" evidence="5">
    <location>
        <begin position="301"/>
        <end position="321"/>
    </location>
</feature>
<keyword evidence="3" id="KW-0238">DNA-binding</keyword>